<organism evidence="1 2">
    <name type="scientific">Neogemmobacter tilapiae</name>
    <dbReference type="NCBI Taxonomy" id="875041"/>
    <lineage>
        <taxon>Bacteria</taxon>
        <taxon>Pseudomonadati</taxon>
        <taxon>Pseudomonadota</taxon>
        <taxon>Alphaproteobacteria</taxon>
        <taxon>Rhodobacterales</taxon>
        <taxon>Paracoccaceae</taxon>
        <taxon>Neogemmobacter</taxon>
    </lineage>
</organism>
<dbReference type="InterPro" id="IPR007485">
    <property type="entry name" value="LPS_assembly_LptE"/>
</dbReference>
<proteinExistence type="predicted"/>
<dbReference type="GO" id="GO:0019867">
    <property type="term" value="C:outer membrane"/>
    <property type="evidence" value="ECO:0007669"/>
    <property type="project" value="InterPro"/>
</dbReference>
<sequence>MKDAPPSPPVGEGWGGGGTRRAFLTALLALPACTFTPAYAPGGPAQSLQGSIRVDDPSDKNGFDLVERLEERLGRPNTPRYRLAYSITTKPVGVGITPDAATTRYNLTGQIDWSLTDLSGTRVAGGTVTNFTSYSATGSTVAGLAAEEDAALRLMRILADQIVMRLIAVSGTLP</sequence>
<dbReference type="InterPro" id="IPR006311">
    <property type="entry name" value="TAT_signal"/>
</dbReference>
<dbReference type="Proteomes" id="UP000638981">
    <property type="component" value="Unassembled WGS sequence"/>
</dbReference>
<dbReference type="AlphaFoldDB" id="A0A918WIS5"/>
<gene>
    <name evidence="1" type="ORF">GCM10007315_18120</name>
</gene>
<reference evidence="1" key="1">
    <citation type="journal article" date="2014" name="Int. J. Syst. Evol. Microbiol.">
        <title>Complete genome sequence of Corynebacterium casei LMG S-19264T (=DSM 44701T), isolated from a smear-ripened cheese.</title>
        <authorList>
            <consortium name="US DOE Joint Genome Institute (JGI-PGF)"/>
            <person name="Walter F."/>
            <person name="Albersmeier A."/>
            <person name="Kalinowski J."/>
            <person name="Ruckert C."/>
        </authorList>
    </citation>
    <scope>NUCLEOTIDE SEQUENCE</scope>
    <source>
        <strain evidence="1">KCTC 23310</strain>
    </source>
</reference>
<evidence type="ECO:0000313" key="1">
    <source>
        <dbReference type="EMBL" id="GHC55530.1"/>
    </source>
</evidence>
<dbReference type="EMBL" id="BMYJ01000005">
    <property type="protein sequence ID" value="GHC55530.1"/>
    <property type="molecule type" value="Genomic_DNA"/>
</dbReference>
<evidence type="ECO:0008006" key="3">
    <source>
        <dbReference type="Google" id="ProtNLM"/>
    </source>
</evidence>
<dbReference type="Pfam" id="PF04390">
    <property type="entry name" value="LptE"/>
    <property type="match status" value="1"/>
</dbReference>
<dbReference type="GO" id="GO:0043165">
    <property type="term" value="P:Gram-negative-bacterium-type cell outer membrane assembly"/>
    <property type="evidence" value="ECO:0007669"/>
    <property type="project" value="InterPro"/>
</dbReference>
<evidence type="ECO:0000313" key="2">
    <source>
        <dbReference type="Proteomes" id="UP000638981"/>
    </source>
</evidence>
<accession>A0A918WIS5</accession>
<name>A0A918WIS5_9RHOB</name>
<comment type="caution">
    <text evidence="1">The sequence shown here is derived from an EMBL/GenBank/DDBJ whole genome shotgun (WGS) entry which is preliminary data.</text>
</comment>
<dbReference type="PROSITE" id="PS51318">
    <property type="entry name" value="TAT"/>
    <property type="match status" value="1"/>
</dbReference>
<keyword evidence="2" id="KW-1185">Reference proteome</keyword>
<reference evidence="1" key="2">
    <citation type="submission" date="2020-09" db="EMBL/GenBank/DDBJ databases">
        <authorList>
            <person name="Sun Q."/>
            <person name="Kim S."/>
        </authorList>
    </citation>
    <scope>NUCLEOTIDE SEQUENCE</scope>
    <source>
        <strain evidence="1">KCTC 23310</strain>
    </source>
</reference>
<dbReference type="Gene3D" id="3.30.160.150">
    <property type="entry name" value="Lipoprotein like domain"/>
    <property type="match status" value="1"/>
</dbReference>
<protein>
    <recommendedName>
        <fullName evidence="3">LPS-assembly lipoprotein</fullName>
    </recommendedName>
</protein>